<keyword evidence="5" id="KW-0004">4Fe-4S</keyword>
<dbReference type="CDD" id="cd10030">
    <property type="entry name" value="UDG-F4_TTUDGA_SPO1dp_like"/>
    <property type="match status" value="1"/>
</dbReference>
<dbReference type="Gene3D" id="3.40.470.10">
    <property type="entry name" value="Uracil-DNA glycosylase-like domain"/>
    <property type="match status" value="1"/>
</dbReference>
<dbReference type="EC" id="3.2.2.27" evidence="3"/>
<dbReference type="STRING" id="351160.RRC526"/>
<dbReference type="NCBIfam" id="TIGR00758">
    <property type="entry name" value="UDG_fam4"/>
    <property type="match status" value="1"/>
</dbReference>
<evidence type="ECO:0000256" key="8">
    <source>
        <dbReference type="ARBA" id="ARBA00022801"/>
    </source>
</evidence>
<keyword evidence="7" id="KW-0227">DNA damage</keyword>
<evidence type="ECO:0000256" key="1">
    <source>
        <dbReference type="ARBA" id="ARBA00001400"/>
    </source>
</evidence>
<evidence type="ECO:0000256" key="11">
    <source>
        <dbReference type="ARBA" id="ARBA00023204"/>
    </source>
</evidence>
<comment type="similarity">
    <text evidence="2">Belongs to the uracil-DNA glycosylase (UDG) superfamily. Type 4 (UDGa) family.</text>
</comment>
<keyword evidence="11" id="KW-0234">DNA repair</keyword>
<gene>
    <name evidence="13" type="ORF">RRC526</name>
</gene>
<dbReference type="GeneID" id="5144417"/>
<evidence type="ECO:0000259" key="12">
    <source>
        <dbReference type="SMART" id="SM00986"/>
    </source>
</evidence>
<feature type="domain" description="Uracil-DNA glycosylase-like" evidence="12">
    <location>
        <begin position="31"/>
        <end position="177"/>
    </location>
</feature>
<keyword evidence="8" id="KW-0378">Hydrolase</keyword>
<evidence type="ECO:0000256" key="6">
    <source>
        <dbReference type="ARBA" id="ARBA00022723"/>
    </source>
</evidence>
<evidence type="ECO:0000256" key="4">
    <source>
        <dbReference type="ARBA" id="ARBA00019403"/>
    </source>
</evidence>
<dbReference type="GO" id="GO:0006281">
    <property type="term" value="P:DNA repair"/>
    <property type="evidence" value="ECO:0007669"/>
    <property type="project" value="UniProtKB-KW"/>
</dbReference>
<sequence length="185" mass="20581">MDRMTEILCRIDDVLKCPRCDLSLSRTNVVIGSGPLDARIMLIGEAPGRNEDKQGKPFVGAAGKVLNLVLESAGIRRDDVYIANVVKCRPPENRVPKKDEIEACSVYLKKQLEVISPKVVVLLGKTAAESYLGRKVVMGEEHGKPFKHEDRTVVITYHPAAIIYNRKLKDALESDFKVIRKAALE</sequence>
<dbReference type="InterPro" id="IPR005122">
    <property type="entry name" value="Uracil-DNA_glycosylase-like"/>
</dbReference>
<dbReference type="KEGG" id="rci:RRC526"/>
<evidence type="ECO:0000313" key="14">
    <source>
        <dbReference type="Proteomes" id="UP000000663"/>
    </source>
</evidence>
<dbReference type="SMART" id="SM00986">
    <property type="entry name" value="UDG"/>
    <property type="match status" value="1"/>
</dbReference>
<dbReference type="InterPro" id="IPR005273">
    <property type="entry name" value="Ura-DNA_glyco_family4"/>
</dbReference>
<dbReference type="GO" id="GO:0051539">
    <property type="term" value="F:4 iron, 4 sulfur cluster binding"/>
    <property type="evidence" value="ECO:0007669"/>
    <property type="project" value="UniProtKB-KW"/>
</dbReference>
<keyword evidence="14" id="KW-1185">Reference proteome</keyword>
<evidence type="ECO:0000256" key="3">
    <source>
        <dbReference type="ARBA" id="ARBA00012030"/>
    </source>
</evidence>
<dbReference type="SMART" id="SM00987">
    <property type="entry name" value="UreE_C"/>
    <property type="match status" value="1"/>
</dbReference>
<dbReference type="Proteomes" id="UP000000663">
    <property type="component" value="Chromosome"/>
</dbReference>
<reference evidence="13 14" key="1">
    <citation type="journal article" date="2006" name="Science">
        <title>Genome of rice cluster I archaea -- the key methane producers in the rice rhizosphere.</title>
        <authorList>
            <person name="Erkel C."/>
            <person name="Kube M."/>
            <person name="Reinhardt R."/>
            <person name="Liesack W."/>
        </authorList>
    </citation>
    <scope>NUCLEOTIDE SEQUENCE [LARGE SCALE GENOMIC DNA]</scope>
    <source>
        <strain evidence="14">DSM 22066 / NBRC 105507 / MRE50</strain>
    </source>
</reference>
<dbReference type="InterPro" id="IPR036895">
    <property type="entry name" value="Uracil-DNA_glycosylase-like_sf"/>
</dbReference>
<keyword evidence="10" id="KW-0411">Iron-sulfur</keyword>
<dbReference type="RefSeq" id="WP_012034380.1">
    <property type="nucleotide sequence ID" value="NC_009464.1"/>
</dbReference>
<evidence type="ECO:0000256" key="7">
    <source>
        <dbReference type="ARBA" id="ARBA00022763"/>
    </source>
</evidence>
<comment type="catalytic activity">
    <reaction evidence="1">
        <text>Hydrolyzes single-stranded DNA or mismatched double-stranded DNA and polynucleotides, releasing free uracil.</text>
        <dbReference type="EC" id="3.2.2.27"/>
    </reaction>
</comment>
<dbReference type="GO" id="GO:0046872">
    <property type="term" value="F:metal ion binding"/>
    <property type="evidence" value="ECO:0007669"/>
    <property type="project" value="UniProtKB-KW"/>
</dbReference>
<dbReference type="eggNOG" id="arCOG00905">
    <property type="taxonomic scope" value="Archaea"/>
</dbReference>
<dbReference type="SUPFAM" id="SSF52141">
    <property type="entry name" value="Uracil-DNA glycosylase-like"/>
    <property type="match status" value="1"/>
</dbReference>
<organism evidence="13 14">
    <name type="scientific">Methanocella arvoryzae (strain DSM 22066 / NBRC 105507 / MRE50)</name>
    <dbReference type="NCBI Taxonomy" id="351160"/>
    <lineage>
        <taxon>Archaea</taxon>
        <taxon>Methanobacteriati</taxon>
        <taxon>Methanobacteriota</taxon>
        <taxon>Stenosarchaea group</taxon>
        <taxon>Methanomicrobia</taxon>
        <taxon>Methanocellales</taxon>
        <taxon>Methanocellaceae</taxon>
        <taxon>Methanocella</taxon>
    </lineage>
</organism>
<protein>
    <recommendedName>
        <fullName evidence="4">Type-4 uracil-DNA glycosylase</fullName>
        <ecNumber evidence="3">3.2.2.27</ecNumber>
    </recommendedName>
</protein>
<keyword evidence="9" id="KW-0408">Iron</keyword>
<evidence type="ECO:0000256" key="5">
    <source>
        <dbReference type="ARBA" id="ARBA00022485"/>
    </source>
</evidence>
<evidence type="ECO:0000256" key="2">
    <source>
        <dbReference type="ARBA" id="ARBA00006521"/>
    </source>
</evidence>
<dbReference type="PANTHER" id="PTHR33693">
    <property type="entry name" value="TYPE-5 URACIL-DNA GLYCOSYLASE"/>
    <property type="match status" value="1"/>
</dbReference>
<accession>Q0W079</accession>
<evidence type="ECO:0000313" key="13">
    <source>
        <dbReference type="EMBL" id="CAJ38214.1"/>
    </source>
</evidence>
<dbReference type="GO" id="GO:0004844">
    <property type="term" value="F:uracil DNA N-glycosylase activity"/>
    <property type="evidence" value="ECO:0007669"/>
    <property type="project" value="UniProtKB-EC"/>
</dbReference>
<evidence type="ECO:0000256" key="9">
    <source>
        <dbReference type="ARBA" id="ARBA00023004"/>
    </source>
</evidence>
<dbReference type="PANTHER" id="PTHR33693:SF1">
    <property type="entry name" value="TYPE-4 URACIL-DNA GLYCOSYLASE"/>
    <property type="match status" value="1"/>
</dbReference>
<dbReference type="EMBL" id="AM114193">
    <property type="protein sequence ID" value="CAJ38214.1"/>
    <property type="molecule type" value="Genomic_DNA"/>
</dbReference>
<proteinExistence type="inferred from homology"/>
<keyword evidence="6" id="KW-0479">Metal-binding</keyword>
<dbReference type="Pfam" id="PF03167">
    <property type="entry name" value="UDG"/>
    <property type="match status" value="1"/>
</dbReference>
<dbReference type="InterPro" id="IPR051536">
    <property type="entry name" value="UDG_Type-4/5"/>
</dbReference>
<evidence type="ECO:0000256" key="10">
    <source>
        <dbReference type="ARBA" id="ARBA00023014"/>
    </source>
</evidence>
<dbReference type="AlphaFoldDB" id="Q0W079"/>
<name>Q0W079_METAR</name>